<evidence type="ECO:0000313" key="2">
    <source>
        <dbReference type="Proteomes" id="UP000316905"/>
    </source>
</evidence>
<comment type="caution">
    <text evidence="1">The sequence shown here is derived from an EMBL/GenBank/DDBJ whole genome shotgun (WGS) entry which is preliminary data.</text>
</comment>
<organism evidence="1 2">
    <name type="scientific">Pseudomonas duriflava</name>
    <dbReference type="NCBI Taxonomy" id="459528"/>
    <lineage>
        <taxon>Bacteria</taxon>
        <taxon>Pseudomonadati</taxon>
        <taxon>Pseudomonadota</taxon>
        <taxon>Gammaproteobacteria</taxon>
        <taxon>Pseudomonadales</taxon>
        <taxon>Pseudomonadaceae</taxon>
        <taxon>Pseudomonas</taxon>
    </lineage>
</organism>
<name>A0A562QP38_9PSED</name>
<sequence length="156" mass="18280">MKSVLFLWLSLWTLVSMASSEERVYLVVNGQYGDSNLGLVLFLYEPSITTLEACQAARVQGLRDRIWMHYTHRLARERIKGFTVQLNYQCARSSQVLEPWYEKDFYDLVYLIRVDANARLTLRPFENQAACQYALRQLPEPQQAGYRCARSNQYLL</sequence>
<evidence type="ECO:0000313" key="1">
    <source>
        <dbReference type="EMBL" id="TWI58522.1"/>
    </source>
</evidence>
<accession>A0A562QP38</accession>
<proteinExistence type="predicted"/>
<protein>
    <submittedName>
        <fullName evidence="1">Uncharacterized protein</fullName>
    </submittedName>
</protein>
<gene>
    <name evidence="1" type="ORF">IQ22_00228</name>
</gene>
<dbReference type="AlphaFoldDB" id="A0A562QP38"/>
<dbReference type="Proteomes" id="UP000316905">
    <property type="component" value="Unassembled WGS sequence"/>
</dbReference>
<keyword evidence="2" id="KW-1185">Reference proteome</keyword>
<reference evidence="1 2" key="1">
    <citation type="journal article" date="2015" name="Stand. Genomic Sci.">
        <title>Genomic Encyclopedia of Bacterial and Archaeal Type Strains, Phase III: the genomes of soil and plant-associated and newly described type strains.</title>
        <authorList>
            <person name="Whitman W.B."/>
            <person name="Woyke T."/>
            <person name="Klenk H.P."/>
            <person name="Zhou Y."/>
            <person name="Lilburn T.G."/>
            <person name="Beck B.J."/>
            <person name="De Vos P."/>
            <person name="Vandamme P."/>
            <person name="Eisen J.A."/>
            <person name="Garrity G."/>
            <person name="Hugenholtz P."/>
            <person name="Kyrpides N.C."/>
        </authorList>
    </citation>
    <scope>NUCLEOTIDE SEQUENCE [LARGE SCALE GENOMIC DNA]</scope>
    <source>
        <strain evidence="1 2">CGMCC 1.6858</strain>
    </source>
</reference>
<dbReference type="EMBL" id="VLKY01000001">
    <property type="protein sequence ID" value="TWI58522.1"/>
    <property type="molecule type" value="Genomic_DNA"/>
</dbReference>